<dbReference type="AlphaFoldDB" id="A0A4U0XFM2"/>
<evidence type="ECO:0000313" key="5">
    <source>
        <dbReference type="Proteomes" id="UP000308768"/>
    </source>
</evidence>
<dbReference type="EMBL" id="NAJN01000276">
    <property type="protein sequence ID" value="TKA75710.1"/>
    <property type="molecule type" value="Genomic_DNA"/>
</dbReference>
<evidence type="ECO:0000256" key="1">
    <source>
        <dbReference type="SAM" id="MobiDB-lite"/>
    </source>
</evidence>
<evidence type="ECO:0000313" key="4">
    <source>
        <dbReference type="EMBL" id="TKA80202.1"/>
    </source>
</evidence>
<evidence type="ECO:0000313" key="2">
    <source>
        <dbReference type="EMBL" id="TKA75710.1"/>
    </source>
</evidence>
<reference evidence="2 5" key="1">
    <citation type="submission" date="2017-03" db="EMBL/GenBank/DDBJ databases">
        <title>Genomes of endolithic fungi from Antarctica.</title>
        <authorList>
            <person name="Coleine C."/>
            <person name="Masonjones S."/>
            <person name="Stajich J.E."/>
        </authorList>
    </citation>
    <scope>NUCLEOTIDE SEQUENCE [LARGE SCALE GENOMIC DNA]</scope>
    <source>
        <strain evidence="2 5">CCFEE 5187</strain>
    </source>
</reference>
<comment type="caution">
    <text evidence="2">The sequence shown here is derived from an EMBL/GenBank/DDBJ whole genome shotgun (WGS) entry which is preliminary data.</text>
</comment>
<organism evidence="2 5">
    <name type="scientific">Cryomyces minteri</name>
    <dbReference type="NCBI Taxonomy" id="331657"/>
    <lineage>
        <taxon>Eukaryota</taxon>
        <taxon>Fungi</taxon>
        <taxon>Dikarya</taxon>
        <taxon>Ascomycota</taxon>
        <taxon>Pezizomycotina</taxon>
        <taxon>Dothideomycetes</taxon>
        <taxon>Dothideomycetes incertae sedis</taxon>
        <taxon>Cryomyces</taxon>
    </lineage>
</organism>
<proteinExistence type="predicted"/>
<sequence length="359" mass="40546">MAGISAGEIVMLVRLAWNIYDSCAAAPEDVAVVKEDVLMMASTLELVQEVAKPGSAMEQKLRVPLRECERSLNHSRELLVKYKVVGLWQSLTWWAGGKEDVEKVQKHLGVCTAQLTAHLVTLGLVANQTVIEERLREKTVARTRDAKQPKKPDAKEEPKPERKPEPKPESKPKQAATPSKPMMECWIITPNPTGFLQGWEKKREDLPQANLEKIVGSLKEPPKSNADRSLLKSDDERIIWLLNERNREQTRKDARYVWCSAAANSERQTTARLGFQIEEKVVAVIKRKMTQEAKDQLAKKKAEERAEAEKKRTAEQKKAAEKAGKAEQAGAKKPIGKKDEKKKNVYQKDDKTSKKRADK</sequence>
<accession>A0A4U0XFM2</accession>
<feature type="region of interest" description="Disordered" evidence="1">
    <location>
        <begin position="291"/>
        <end position="359"/>
    </location>
</feature>
<feature type="compositionally biased region" description="Basic and acidic residues" evidence="1">
    <location>
        <begin position="336"/>
        <end position="359"/>
    </location>
</feature>
<evidence type="ECO:0000313" key="3">
    <source>
        <dbReference type="EMBL" id="TKA80189.1"/>
    </source>
</evidence>
<dbReference type="EMBL" id="NAJN01000067">
    <property type="protein sequence ID" value="TKA80189.1"/>
    <property type="molecule type" value="Genomic_DNA"/>
</dbReference>
<feature type="compositionally biased region" description="Basic and acidic residues" evidence="1">
    <location>
        <begin position="137"/>
        <end position="172"/>
    </location>
</feature>
<keyword evidence="5" id="KW-1185">Reference proteome</keyword>
<protein>
    <submittedName>
        <fullName evidence="2">Uncharacterized protein</fullName>
    </submittedName>
</protein>
<feature type="region of interest" description="Disordered" evidence="1">
    <location>
        <begin position="137"/>
        <end position="183"/>
    </location>
</feature>
<dbReference type="Proteomes" id="UP000308768">
    <property type="component" value="Unassembled WGS sequence"/>
</dbReference>
<gene>
    <name evidence="3" type="ORF">B0A49_01903</name>
    <name evidence="4" type="ORF">B0A49_01953</name>
    <name evidence="2" type="ORF">B0A49_03908</name>
</gene>
<feature type="compositionally biased region" description="Basic and acidic residues" evidence="1">
    <location>
        <begin position="291"/>
        <end position="325"/>
    </location>
</feature>
<dbReference type="EMBL" id="NAJN01000066">
    <property type="protein sequence ID" value="TKA80202.1"/>
    <property type="molecule type" value="Genomic_DNA"/>
</dbReference>
<name>A0A4U0XFM2_9PEZI</name>
<dbReference type="OrthoDB" id="3937014at2759"/>